<name>A0ABU0DTA3_9BACI</name>
<evidence type="ECO:0000313" key="2">
    <source>
        <dbReference type="Proteomes" id="UP001236723"/>
    </source>
</evidence>
<comment type="caution">
    <text evidence="1">The sequence shown here is derived from an EMBL/GenBank/DDBJ whole genome shotgun (WGS) entry which is preliminary data.</text>
</comment>
<accession>A0ABU0DTA3</accession>
<reference evidence="1 2" key="1">
    <citation type="submission" date="2023-07" db="EMBL/GenBank/DDBJ databases">
        <title>Genomic Encyclopedia of Type Strains, Phase IV (KMG-IV): sequencing the most valuable type-strain genomes for metagenomic binning, comparative biology and taxonomic classification.</title>
        <authorList>
            <person name="Goeker M."/>
        </authorList>
    </citation>
    <scope>NUCLEOTIDE SEQUENCE [LARGE SCALE GENOMIC DNA]</scope>
    <source>
        <strain evidence="1 2">DSM 15448</strain>
    </source>
</reference>
<keyword evidence="2" id="KW-1185">Reference proteome</keyword>
<dbReference type="EMBL" id="JAUSUP010000003">
    <property type="protein sequence ID" value="MDQ0351694.1"/>
    <property type="molecule type" value="Genomic_DNA"/>
</dbReference>
<proteinExistence type="predicted"/>
<dbReference type="RefSeq" id="WP_307067633.1">
    <property type="nucleotide sequence ID" value="NZ_JAUSUP010000003.1"/>
</dbReference>
<evidence type="ECO:0000313" key="1">
    <source>
        <dbReference type="EMBL" id="MDQ0351694.1"/>
    </source>
</evidence>
<gene>
    <name evidence="1" type="ORF">J2R98_001511</name>
</gene>
<sequence length="56" mass="6761">MTRYRLGEMQEEFTIEGSPRFEAPEEPGLHHYTFHLTWDDQYYGEATYGFKLTVRE</sequence>
<protein>
    <recommendedName>
        <fullName evidence="3">YtkA-like</fullName>
    </recommendedName>
</protein>
<organism evidence="1 2">
    <name type="scientific">Alkalibacillus filiformis</name>
    <dbReference type="NCBI Taxonomy" id="200990"/>
    <lineage>
        <taxon>Bacteria</taxon>
        <taxon>Bacillati</taxon>
        <taxon>Bacillota</taxon>
        <taxon>Bacilli</taxon>
        <taxon>Bacillales</taxon>
        <taxon>Bacillaceae</taxon>
        <taxon>Alkalibacillus</taxon>
    </lineage>
</organism>
<dbReference type="Proteomes" id="UP001236723">
    <property type="component" value="Unassembled WGS sequence"/>
</dbReference>
<evidence type="ECO:0008006" key="3">
    <source>
        <dbReference type="Google" id="ProtNLM"/>
    </source>
</evidence>